<keyword evidence="4" id="KW-0548">Nucleotidyltransferase</keyword>
<dbReference type="InterPro" id="IPR011990">
    <property type="entry name" value="TPR-like_helical_dom_sf"/>
</dbReference>
<dbReference type="SMART" id="SM00028">
    <property type="entry name" value="TPR"/>
    <property type="match status" value="5"/>
</dbReference>
<comment type="caution">
    <text evidence="12">The sequence shown here is derived from an EMBL/GenBank/DDBJ whole genome shotgun (WGS) entry which is preliminary data.</text>
</comment>
<dbReference type="GO" id="GO:0005871">
    <property type="term" value="C:kinesin complex"/>
    <property type="evidence" value="ECO:0007669"/>
    <property type="project" value="UniProtKB-UniRule"/>
</dbReference>
<dbReference type="Pfam" id="PF01129">
    <property type="entry name" value="ART"/>
    <property type="match status" value="1"/>
</dbReference>
<accession>A0A820BTQ6</accession>
<dbReference type="PROSITE" id="PS51996">
    <property type="entry name" value="TR_MART"/>
    <property type="match status" value="1"/>
</dbReference>
<reference evidence="12" key="1">
    <citation type="submission" date="2021-02" db="EMBL/GenBank/DDBJ databases">
        <authorList>
            <person name="Nowell W R."/>
        </authorList>
    </citation>
    <scope>NUCLEOTIDE SEQUENCE</scope>
</reference>
<comment type="function">
    <text evidence="10">Kinesin is a microtubule-associated force-producing protein that play a role in organelle transport.</text>
</comment>
<feature type="repeat" description="TPR" evidence="8">
    <location>
        <begin position="423"/>
        <end position="456"/>
    </location>
</feature>
<keyword evidence="10" id="KW-0963">Cytoplasm</keyword>
<dbReference type="GO" id="GO:0016779">
    <property type="term" value="F:nucleotidyltransferase activity"/>
    <property type="evidence" value="ECO:0007669"/>
    <property type="project" value="UniProtKB-KW"/>
</dbReference>
<comment type="similarity">
    <text evidence="1 9">Belongs to the Arg-specific ADP-ribosyltransferase family.</text>
</comment>
<proteinExistence type="inferred from homology"/>
<dbReference type="EMBL" id="CAJOAZ010009535">
    <property type="protein sequence ID" value="CAF4205610.1"/>
    <property type="molecule type" value="Genomic_DNA"/>
</dbReference>
<dbReference type="AlphaFoldDB" id="A0A820BTQ6"/>
<dbReference type="SUPFAM" id="SSF48452">
    <property type="entry name" value="TPR-like"/>
    <property type="match status" value="1"/>
</dbReference>
<keyword evidence="9" id="KW-0520">NAD</keyword>
<evidence type="ECO:0000256" key="9">
    <source>
        <dbReference type="RuleBase" id="RU361228"/>
    </source>
</evidence>
<dbReference type="Gene3D" id="3.90.176.10">
    <property type="entry name" value="Toxin ADP-ribosyltransferase, Chain A, domain 1"/>
    <property type="match status" value="1"/>
</dbReference>
<keyword evidence="10" id="KW-0505">Motor protein</keyword>
<dbReference type="InterPro" id="IPR019734">
    <property type="entry name" value="TPR_rpt"/>
</dbReference>
<keyword evidence="2 9" id="KW-0328">Glycosyltransferase</keyword>
<feature type="non-terminal residue" evidence="12">
    <location>
        <position position="644"/>
    </location>
</feature>
<keyword evidence="5" id="KW-0677">Repeat</keyword>
<evidence type="ECO:0000256" key="5">
    <source>
        <dbReference type="ARBA" id="ARBA00022737"/>
    </source>
</evidence>
<evidence type="ECO:0000256" key="6">
    <source>
        <dbReference type="ARBA" id="ARBA00022803"/>
    </source>
</evidence>
<sequence>MSARKSKENLTTTSKSTASSNIHQPRQRMAQNYLLIWVDASIDQADKDCQNTLAQLKNVINDVNLCTEPNQCIQALNKVDTEQAFVIASGSLGQHLVPEIHDMPQLDAIYIFCGNKSRHEEWAQNWTKIKGVHTNIKDICQALQLAVKQCDQDTIAVSFLAVNEMSSTNNLNQLEPTFMYTQLFKEIFLEMEYDRKAIKDLATCCCEVFTDNPSELKIINEFERDYDPQKAIWWYTRECFTYKMLNQALRLMNADIIINMGFFLRDVHQQIQQLHEQQVTSYGKEPFLVYRGQGLMKSDFEKLQRAKGGLMSFNNFLSTSNDPAVSFMFAESASENLDMVGILFLMSIDPCTKSTPFASIKVKSYFNEEDEILFSMHTVFRVNSIKQMDDTNQLYQVELQLTSDDDQQLRLLTDRIREEAGGDNGWERLGNLLLKIGQFNKAEELYNVLLEQTSDECEKQYYYNQLGLVHRNQGDYEKAIWYYEQGLEIKQKSLPSNHPDLANAYNNIGNVYNNTGEYSKALSYYEKALEIYQKSLPSNHPDLATSCSNIGMVYRKMGEYSKALSYYEKALKIEQKTLPPNHPSLATSYSNIGLVYYSMGEYSKALSFHEKDVEICQKTLPSDHPDLATSYNNIAGVYYSGYFH</sequence>
<gene>
    <name evidence="12" type="ORF">OXD698_LOCUS41073</name>
</gene>
<feature type="region of interest" description="Disordered" evidence="11">
    <location>
        <begin position="1"/>
        <end position="24"/>
    </location>
</feature>
<evidence type="ECO:0000256" key="1">
    <source>
        <dbReference type="ARBA" id="ARBA00009558"/>
    </source>
</evidence>
<protein>
    <recommendedName>
        <fullName evidence="9 10">Multifunctional fusion protein</fullName>
    </recommendedName>
    <domain>
        <recommendedName>
            <fullName evidence="9">NAD(P)(+)--arginine ADP-ribosyltransferase</fullName>
            <ecNumber evidence="9">2.4.2.31</ecNumber>
        </recommendedName>
        <alternativeName>
            <fullName evidence="9">Mono(ADP-ribosyl)transferase</fullName>
        </alternativeName>
    </domain>
    <domain>
        <recommendedName>
            <fullName evidence="10">Kinesin light chain</fullName>
        </recommendedName>
    </domain>
</protein>
<dbReference type="SUPFAM" id="SSF56399">
    <property type="entry name" value="ADP-ribosylation"/>
    <property type="match status" value="1"/>
</dbReference>
<dbReference type="Pfam" id="PF13424">
    <property type="entry name" value="TPR_12"/>
    <property type="match status" value="2"/>
</dbReference>
<feature type="repeat" description="TPR" evidence="8">
    <location>
        <begin position="502"/>
        <end position="535"/>
    </location>
</feature>
<dbReference type="GO" id="GO:0005874">
    <property type="term" value="C:microtubule"/>
    <property type="evidence" value="ECO:0007669"/>
    <property type="project" value="UniProtKB-UniRule"/>
</dbReference>
<keyword evidence="9" id="KW-0521">NADP</keyword>
<evidence type="ECO:0000256" key="2">
    <source>
        <dbReference type="ARBA" id="ARBA00022676"/>
    </source>
</evidence>
<evidence type="ECO:0000313" key="12">
    <source>
        <dbReference type="EMBL" id="CAF4205610.1"/>
    </source>
</evidence>
<dbReference type="Gene3D" id="1.25.40.10">
    <property type="entry name" value="Tetratricopeptide repeat domain"/>
    <property type="match status" value="1"/>
</dbReference>
<evidence type="ECO:0000256" key="3">
    <source>
        <dbReference type="ARBA" id="ARBA00022679"/>
    </source>
</evidence>
<keyword evidence="6 8" id="KW-0802">TPR repeat</keyword>
<dbReference type="Proteomes" id="UP000663844">
    <property type="component" value="Unassembled WGS sequence"/>
</dbReference>
<keyword evidence="3 9" id="KW-0808">Transferase</keyword>
<comment type="subcellular location">
    <subcellularLocation>
        <location evidence="10">Cytoplasm</location>
        <location evidence="10">Cytoskeleton</location>
    </subcellularLocation>
</comment>
<evidence type="ECO:0000256" key="8">
    <source>
        <dbReference type="PROSITE-ProRule" id="PRU00339"/>
    </source>
</evidence>
<evidence type="ECO:0000256" key="7">
    <source>
        <dbReference type="ARBA" id="ARBA00047597"/>
    </source>
</evidence>
<dbReference type="InterPro" id="IPR000768">
    <property type="entry name" value="ART"/>
</dbReference>
<feature type="repeat" description="TPR" evidence="8">
    <location>
        <begin position="586"/>
        <end position="619"/>
    </location>
</feature>
<feature type="repeat" description="TPR" evidence="8">
    <location>
        <begin position="544"/>
        <end position="577"/>
    </location>
</feature>
<dbReference type="GO" id="GO:0106274">
    <property type="term" value="F:NAD+-protein-arginine ADP-ribosyltransferase activity"/>
    <property type="evidence" value="ECO:0007669"/>
    <property type="project" value="UniProtKB-EC"/>
</dbReference>
<dbReference type="PANTHER" id="PTHR45641">
    <property type="entry name" value="TETRATRICOPEPTIDE REPEAT PROTEIN (AFU_ORTHOLOGUE AFUA_6G03870)"/>
    <property type="match status" value="1"/>
</dbReference>
<evidence type="ECO:0000313" key="13">
    <source>
        <dbReference type="Proteomes" id="UP000663844"/>
    </source>
</evidence>
<dbReference type="EC" id="2.4.2.31" evidence="9"/>
<comment type="similarity">
    <text evidence="10">Belongs to the kinesin light chain family.</text>
</comment>
<name>A0A820BTQ6_9BILA</name>
<evidence type="ECO:0000256" key="10">
    <source>
        <dbReference type="RuleBase" id="RU367020"/>
    </source>
</evidence>
<keyword evidence="10" id="KW-0493">Microtubule</keyword>
<evidence type="ECO:0000256" key="11">
    <source>
        <dbReference type="SAM" id="MobiDB-lite"/>
    </source>
</evidence>
<dbReference type="PROSITE" id="PS50293">
    <property type="entry name" value="TPR_REGION"/>
    <property type="match status" value="2"/>
</dbReference>
<organism evidence="12 13">
    <name type="scientific">Adineta steineri</name>
    <dbReference type="NCBI Taxonomy" id="433720"/>
    <lineage>
        <taxon>Eukaryota</taxon>
        <taxon>Metazoa</taxon>
        <taxon>Spiralia</taxon>
        <taxon>Gnathifera</taxon>
        <taxon>Rotifera</taxon>
        <taxon>Eurotatoria</taxon>
        <taxon>Bdelloidea</taxon>
        <taxon>Adinetida</taxon>
        <taxon>Adinetidae</taxon>
        <taxon>Adineta</taxon>
    </lineage>
</organism>
<evidence type="ECO:0000256" key="4">
    <source>
        <dbReference type="ARBA" id="ARBA00022695"/>
    </source>
</evidence>
<feature type="compositionally biased region" description="Polar residues" evidence="11">
    <location>
        <begin position="9"/>
        <end position="24"/>
    </location>
</feature>
<dbReference type="PROSITE" id="PS50005">
    <property type="entry name" value="TPR"/>
    <property type="match status" value="5"/>
</dbReference>
<feature type="repeat" description="TPR" evidence="8">
    <location>
        <begin position="460"/>
        <end position="493"/>
    </location>
</feature>
<comment type="subunit">
    <text evidence="10">Oligomeric complex composed of two heavy chains and two light chains.</text>
</comment>
<dbReference type="PRINTS" id="PR00381">
    <property type="entry name" value="KINESINLIGHT"/>
</dbReference>
<dbReference type="PANTHER" id="PTHR45641:SF19">
    <property type="entry name" value="NEPHROCYSTIN-3"/>
    <property type="match status" value="1"/>
</dbReference>
<keyword evidence="10" id="KW-0206">Cytoskeleton</keyword>
<comment type="catalytic activity">
    <reaction evidence="7 9">
        <text>L-arginyl-[protein] + NAD(+) = N(omega)-(ADP-D-ribosyl)-L-arginyl-[protein] + nicotinamide + H(+)</text>
        <dbReference type="Rhea" id="RHEA:19149"/>
        <dbReference type="Rhea" id="RHEA-COMP:10532"/>
        <dbReference type="Rhea" id="RHEA-COMP:15087"/>
        <dbReference type="ChEBI" id="CHEBI:15378"/>
        <dbReference type="ChEBI" id="CHEBI:17154"/>
        <dbReference type="ChEBI" id="CHEBI:29965"/>
        <dbReference type="ChEBI" id="CHEBI:57540"/>
        <dbReference type="ChEBI" id="CHEBI:142554"/>
        <dbReference type="EC" id="2.4.2.31"/>
    </reaction>
</comment>